<organism evidence="1 2">
    <name type="scientific">Daedalea quercina L-15889</name>
    <dbReference type="NCBI Taxonomy" id="1314783"/>
    <lineage>
        <taxon>Eukaryota</taxon>
        <taxon>Fungi</taxon>
        <taxon>Dikarya</taxon>
        <taxon>Basidiomycota</taxon>
        <taxon>Agaricomycotina</taxon>
        <taxon>Agaricomycetes</taxon>
        <taxon>Polyporales</taxon>
        <taxon>Fomitopsis</taxon>
    </lineage>
</organism>
<accession>A0A165SGM8</accession>
<dbReference type="EMBL" id="KV429043">
    <property type="protein sequence ID" value="KZT71955.1"/>
    <property type="molecule type" value="Genomic_DNA"/>
</dbReference>
<evidence type="ECO:0000313" key="2">
    <source>
        <dbReference type="Proteomes" id="UP000076727"/>
    </source>
</evidence>
<gene>
    <name evidence="1" type="ORF">DAEQUDRAFT_79458</name>
</gene>
<name>A0A165SGM8_9APHY</name>
<protein>
    <submittedName>
        <fullName evidence="1">Uncharacterized protein</fullName>
    </submittedName>
</protein>
<keyword evidence="2" id="KW-1185">Reference proteome</keyword>
<dbReference type="Proteomes" id="UP000076727">
    <property type="component" value="Unassembled WGS sequence"/>
</dbReference>
<reference evidence="1 2" key="1">
    <citation type="journal article" date="2016" name="Mol. Biol. Evol.">
        <title>Comparative Genomics of Early-Diverging Mushroom-Forming Fungi Provides Insights into the Origins of Lignocellulose Decay Capabilities.</title>
        <authorList>
            <person name="Nagy L.G."/>
            <person name="Riley R."/>
            <person name="Tritt A."/>
            <person name="Adam C."/>
            <person name="Daum C."/>
            <person name="Floudas D."/>
            <person name="Sun H."/>
            <person name="Yadav J.S."/>
            <person name="Pangilinan J."/>
            <person name="Larsson K.H."/>
            <person name="Matsuura K."/>
            <person name="Barry K."/>
            <person name="Labutti K."/>
            <person name="Kuo R."/>
            <person name="Ohm R.A."/>
            <person name="Bhattacharya S.S."/>
            <person name="Shirouzu T."/>
            <person name="Yoshinaga Y."/>
            <person name="Martin F.M."/>
            <person name="Grigoriev I.V."/>
            <person name="Hibbett D.S."/>
        </authorList>
    </citation>
    <scope>NUCLEOTIDE SEQUENCE [LARGE SCALE GENOMIC DNA]</scope>
    <source>
        <strain evidence="1 2">L-15889</strain>
    </source>
</reference>
<evidence type="ECO:0000313" key="1">
    <source>
        <dbReference type="EMBL" id="KZT71955.1"/>
    </source>
</evidence>
<dbReference type="AlphaFoldDB" id="A0A165SGM8"/>
<proteinExistence type="predicted"/>
<sequence length="98" mass="10762">MRSQFRYLPFGIRTFGSSRMTSVLIWLTGAPSGHPARDKCGEVNSNAGYPYGYRSEAKIGAGFAGIIRSVFSRLTAPRRKLGDGHVFVATVLGLWFYG</sequence>